<accession>A0A4U8Q5U7</accession>
<reference evidence="1 2" key="1">
    <citation type="journal article" date="2019" name="Anaerobe">
        <title>Detection of Robinsoniella peoriensis in multiple bone samples of a trauma patient.</title>
        <authorList>
            <person name="Schrottner P."/>
            <person name="Hartwich K."/>
            <person name="Bunk B."/>
            <person name="Schober I."/>
            <person name="Helbig S."/>
            <person name="Rudolph W.W."/>
            <person name="Gunzer F."/>
        </authorList>
    </citation>
    <scope>NUCLEOTIDE SEQUENCE [LARGE SCALE GENOMIC DNA]</scope>
    <source>
        <strain evidence="1 2">DSM 106044</strain>
    </source>
</reference>
<evidence type="ECO:0000313" key="2">
    <source>
        <dbReference type="Proteomes" id="UP000306509"/>
    </source>
</evidence>
<dbReference type="RefSeq" id="WP_138002698.1">
    <property type="nucleotide sequence ID" value="NZ_QGQD01000057.1"/>
</dbReference>
<keyword evidence="2" id="KW-1185">Reference proteome</keyword>
<dbReference type="STRING" id="180332.GCA_000797495_05100"/>
<comment type="caution">
    <text evidence="1">The sequence shown here is derived from an EMBL/GenBank/DDBJ whole genome shotgun (WGS) entry which is preliminary data.</text>
</comment>
<protein>
    <recommendedName>
        <fullName evidence="3">TerB-C domain-containing protein</fullName>
    </recommendedName>
</protein>
<dbReference type="AlphaFoldDB" id="A0A4U8Q5U7"/>
<dbReference type="Proteomes" id="UP000306509">
    <property type="component" value="Unassembled WGS sequence"/>
</dbReference>
<gene>
    <name evidence="1" type="ORF">DSM106044_02900</name>
</gene>
<name>A0A4U8Q5U7_9FIRM</name>
<evidence type="ECO:0008006" key="3">
    <source>
        <dbReference type="Google" id="ProtNLM"/>
    </source>
</evidence>
<organism evidence="1 2">
    <name type="scientific">Robinsoniella peoriensis</name>
    <dbReference type="NCBI Taxonomy" id="180332"/>
    <lineage>
        <taxon>Bacteria</taxon>
        <taxon>Bacillati</taxon>
        <taxon>Bacillota</taxon>
        <taxon>Clostridia</taxon>
        <taxon>Lachnospirales</taxon>
        <taxon>Lachnospiraceae</taxon>
        <taxon>Robinsoniella</taxon>
    </lineage>
</organism>
<evidence type="ECO:0000313" key="1">
    <source>
        <dbReference type="EMBL" id="TLD00232.1"/>
    </source>
</evidence>
<dbReference type="EMBL" id="QGQD01000057">
    <property type="protein sequence ID" value="TLD00232.1"/>
    <property type="molecule type" value="Genomic_DNA"/>
</dbReference>
<sequence length="530" mass="62808">MGIHISLDVVPEKIAKEEWDKVYKESLVLIRNYPFLNRVTAKKYGQAFSFYVKTREITNQYGHSGWFTSGDLVSKKRGESFHFPKTLKYYGEGFRDQLDQDVFWSILSAKGCIEEDDNRIPDIKKLWGGKTQGEPYHLYLLAVGCLVEARLPGAAVVYGDISLGQCKRAIRWANQYLEIPIELTDRACMIQLYKRVLKMNLDDGERLEAFLSLTMEKKVEKMGDFIREYFDRDTIKAYFQKAFGGFTPDQVGFIHEMKIYFALGFDLEMFCTLVKEKHKWKKVLTAESIIRRVVKSKLYVKDKNTYDYTEHIQDRPDSEEIETIKDQMSKVFALMSGAVNENVSAYLSYDDMMDVLEKNFKDECDVQKIVEQFRKENEEEQESFQSLFYDNDEIMLKMGKMLEDEEKEKEVYAIADFDDLMQYEEGDTVEPQLEKCITKLIQFMKKVSEEEYDKRFLPLNVRERCRMLISNNEQFLLSKRSWNQIFNHILDDQYMMKYYPFFRVKAVNDESYQIYYALISNEELLDHYYE</sequence>
<proteinExistence type="predicted"/>